<dbReference type="InterPro" id="IPR010982">
    <property type="entry name" value="Lambda_DNA-bd_dom_sf"/>
</dbReference>
<dbReference type="RefSeq" id="WP_057754608.1">
    <property type="nucleotide sequence ID" value="NZ_AYYK01000003.1"/>
</dbReference>
<dbReference type="OrthoDB" id="43195at2"/>
<dbReference type="InterPro" id="IPR046335">
    <property type="entry name" value="LacI/GalR-like_sensor"/>
</dbReference>
<dbReference type="InterPro" id="IPR000843">
    <property type="entry name" value="HTH_LacI"/>
</dbReference>
<proteinExistence type="predicted"/>
<dbReference type="PROSITE" id="PS00356">
    <property type="entry name" value="HTH_LACI_1"/>
    <property type="match status" value="1"/>
</dbReference>
<evidence type="ECO:0000313" key="5">
    <source>
        <dbReference type="EMBL" id="KRM79590.1"/>
    </source>
</evidence>
<evidence type="ECO:0000256" key="2">
    <source>
        <dbReference type="ARBA" id="ARBA00023125"/>
    </source>
</evidence>
<keyword evidence="3" id="KW-0804">Transcription</keyword>
<dbReference type="CDD" id="cd01544">
    <property type="entry name" value="PBP1_GalR"/>
    <property type="match status" value="1"/>
</dbReference>
<reference evidence="5 6" key="1">
    <citation type="journal article" date="2015" name="Genome Announc.">
        <title>Expanding the biotechnology potential of lactobacilli through comparative genomics of 213 strains and associated genera.</title>
        <authorList>
            <person name="Sun Z."/>
            <person name="Harris H.M."/>
            <person name="McCann A."/>
            <person name="Guo C."/>
            <person name="Argimon S."/>
            <person name="Zhang W."/>
            <person name="Yang X."/>
            <person name="Jeffery I.B."/>
            <person name="Cooney J.C."/>
            <person name="Kagawa T.F."/>
            <person name="Liu W."/>
            <person name="Song Y."/>
            <person name="Salvetti E."/>
            <person name="Wrobel A."/>
            <person name="Rasinkangas P."/>
            <person name="Parkhill J."/>
            <person name="Rea M.C."/>
            <person name="O'Sullivan O."/>
            <person name="Ritari J."/>
            <person name="Douillard F.P."/>
            <person name="Paul Ross R."/>
            <person name="Yang R."/>
            <person name="Briner A.E."/>
            <person name="Felis G.E."/>
            <person name="de Vos W.M."/>
            <person name="Barrangou R."/>
            <person name="Klaenhammer T.R."/>
            <person name="Caufield P.W."/>
            <person name="Cui Y."/>
            <person name="Zhang H."/>
            <person name="O'Toole P.W."/>
        </authorList>
    </citation>
    <scope>NUCLEOTIDE SEQUENCE [LARGE SCALE GENOMIC DNA]</scope>
    <source>
        <strain evidence="5 6">DSM 20335</strain>
    </source>
</reference>
<dbReference type="STRING" id="1423738.FC84_GL001058"/>
<comment type="caution">
    <text evidence="5">The sequence shown here is derived from an EMBL/GenBank/DDBJ whole genome shotgun (WGS) entry which is preliminary data.</text>
</comment>
<organism evidence="5 6">
    <name type="scientific">Lapidilactobacillus dextrinicus DSM 20335</name>
    <dbReference type="NCBI Taxonomy" id="1423738"/>
    <lineage>
        <taxon>Bacteria</taxon>
        <taxon>Bacillati</taxon>
        <taxon>Bacillota</taxon>
        <taxon>Bacilli</taxon>
        <taxon>Lactobacillales</taxon>
        <taxon>Lactobacillaceae</taxon>
        <taxon>Lapidilactobacillus</taxon>
    </lineage>
</organism>
<dbReference type="Pfam" id="PF00356">
    <property type="entry name" value="LacI"/>
    <property type="match status" value="1"/>
</dbReference>
<dbReference type="Proteomes" id="UP000051813">
    <property type="component" value="Unassembled WGS sequence"/>
</dbReference>
<dbReference type="Gene3D" id="1.10.260.40">
    <property type="entry name" value="lambda repressor-like DNA-binding domains"/>
    <property type="match status" value="1"/>
</dbReference>
<protein>
    <submittedName>
        <fullName evidence="5">Galactose operon transcriptional regulator, LacI family</fullName>
    </submittedName>
</protein>
<dbReference type="GO" id="GO:0003700">
    <property type="term" value="F:DNA-binding transcription factor activity"/>
    <property type="evidence" value="ECO:0007669"/>
    <property type="project" value="TreeGrafter"/>
</dbReference>
<dbReference type="SMART" id="SM00354">
    <property type="entry name" value="HTH_LACI"/>
    <property type="match status" value="1"/>
</dbReference>
<feature type="domain" description="HTH lacI-type" evidence="4">
    <location>
        <begin position="2"/>
        <end position="59"/>
    </location>
</feature>
<dbReference type="PRINTS" id="PR00036">
    <property type="entry name" value="HTHLACI"/>
</dbReference>
<evidence type="ECO:0000313" key="6">
    <source>
        <dbReference type="Proteomes" id="UP000051813"/>
    </source>
</evidence>
<dbReference type="SUPFAM" id="SSF47413">
    <property type="entry name" value="lambda repressor-like DNA-binding domains"/>
    <property type="match status" value="1"/>
</dbReference>
<evidence type="ECO:0000259" key="4">
    <source>
        <dbReference type="PROSITE" id="PS50932"/>
    </source>
</evidence>
<dbReference type="Gene3D" id="3.40.50.2300">
    <property type="match status" value="2"/>
</dbReference>
<evidence type="ECO:0000256" key="3">
    <source>
        <dbReference type="ARBA" id="ARBA00023163"/>
    </source>
</evidence>
<sequence length="330" mass="37012">MATIKDIAEKAGVSPATVSRVLNYDPGLSVTDKTKKRIFEVAENLNYQHKKKSSRSTQKIAILTWYNEQEELDDIYYLSIRLGAENKIHEAGFEPQQIGLQQQNLPTSPDFAGMIAIGKFSQNQIKRIKATGLPTTFVDFNTLNYGFDSVTTNFHYPVLQIIDHFQKVGIDDIGILAGQEVTSDQQLRLTDLRYQTFRNILRDRKLLNPDFILKGSFSVESGHQMMTKAIQELGEQLPHAFFAANDALAIGALHALKENHIAVPERVSIIGFNDSTVAKYFSPQLSSVKVDTELMGQKSVELLLDRLDSQRTVPVNLNIGTELVLRESSK</sequence>
<dbReference type="InterPro" id="IPR028082">
    <property type="entry name" value="Peripla_BP_I"/>
</dbReference>
<dbReference type="SUPFAM" id="SSF53822">
    <property type="entry name" value="Periplasmic binding protein-like I"/>
    <property type="match status" value="1"/>
</dbReference>
<dbReference type="PANTHER" id="PTHR30146:SF149">
    <property type="entry name" value="HTH-TYPE TRANSCRIPTIONAL REGULATOR EBGR"/>
    <property type="match status" value="1"/>
</dbReference>
<keyword evidence="2" id="KW-0238">DNA-binding</keyword>
<dbReference type="GO" id="GO:0000976">
    <property type="term" value="F:transcription cis-regulatory region binding"/>
    <property type="evidence" value="ECO:0007669"/>
    <property type="project" value="TreeGrafter"/>
</dbReference>
<dbReference type="CDD" id="cd01392">
    <property type="entry name" value="HTH_LacI"/>
    <property type="match status" value="1"/>
</dbReference>
<gene>
    <name evidence="5" type="ORF">FC84_GL001058</name>
</gene>
<evidence type="ECO:0000256" key="1">
    <source>
        <dbReference type="ARBA" id="ARBA00023015"/>
    </source>
</evidence>
<dbReference type="Pfam" id="PF13377">
    <property type="entry name" value="Peripla_BP_3"/>
    <property type="match status" value="1"/>
</dbReference>
<keyword evidence="1" id="KW-0805">Transcription regulation</keyword>
<dbReference type="PROSITE" id="PS50932">
    <property type="entry name" value="HTH_LACI_2"/>
    <property type="match status" value="1"/>
</dbReference>
<name>A0A0R2BUD4_9LACO</name>
<dbReference type="PATRIC" id="fig|1423738.3.peg.1071"/>
<dbReference type="EMBL" id="AYYK01000003">
    <property type="protein sequence ID" value="KRM79590.1"/>
    <property type="molecule type" value="Genomic_DNA"/>
</dbReference>
<dbReference type="AlphaFoldDB" id="A0A0R2BUD4"/>
<dbReference type="PANTHER" id="PTHR30146">
    <property type="entry name" value="LACI-RELATED TRANSCRIPTIONAL REPRESSOR"/>
    <property type="match status" value="1"/>
</dbReference>
<keyword evidence="6" id="KW-1185">Reference proteome</keyword>
<accession>A0A0R2BUD4</accession>